<organism evidence="2 3">
    <name type="scientific">Kumtagia ephedrae</name>
    <dbReference type="NCBI Taxonomy" id="2116701"/>
    <lineage>
        <taxon>Bacteria</taxon>
        <taxon>Pseudomonadati</taxon>
        <taxon>Pseudomonadota</taxon>
        <taxon>Alphaproteobacteria</taxon>
        <taxon>Hyphomicrobiales</taxon>
        <taxon>Phyllobacteriaceae</taxon>
        <taxon>Kumtagia</taxon>
    </lineage>
</organism>
<evidence type="ECO:0000313" key="2">
    <source>
        <dbReference type="EMBL" id="PSJ57501.1"/>
    </source>
</evidence>
<accession>A0A2P7S4Y4</accession>
<keyword evidence="1" id="KW-1133">Transmembrane helix</keyword>
<evidence type="ECO:0000313" key="3">
    <source>
        <dbReference type="Proteomes" id="UP000241229"/>
    </source>
</evidence>
<comment type="caution">
    <text evidence="2">The sequence shown here is derived from an EMBL/GenBank/DDBJ whole genome shotgun (WGS) entry which is preliminary data.</text>
</comment>
<keyword evidence="3" id="KW-1185">Reference proteome</keyword>
<keyword evidence="1" id="KW-0812">Transmembrane</keyword>
<keyword evidence="1" id="KW-0472">Membrane</keyword>
<protein>
    <submittedName>
        <fullName evidence="2">Uncharacterized protein</fullName>
    </submittedName>
</protein>
<reference evidence="2 3" key="1">
    <citation type="submission" date="2018-03" db="EMBL/GenBank/DDBJ databases">
        <title>The draft genome of Mesorhizobium sp. 6GN-30.</title>
        <authorList>
            <person name="Liu L."/>
            <person name="Li L."/>
            <person name="Wang T."/>
            <person name="Zhang X."/>
            <person name="Liang L."/>
        </authorList>
    </citation>
    <scope>NUCLEOTIDE SEQUENCE [LARGE SCALE GENOMIC DNA]</scope>
    <source>
        <strain evidence="2 3">6GN30</strain>
    </source>
</reference>
<sequence length="72" mass="7045">MSALLKTAARDASCRKPDDFAFGGFGPDADEAVAGGQLGGAALTMLLVLYPAVASVAVVLAAFMLSGSGIAA</sequence>
<dbReference type="Proteomes" id="UP000241229">
    <property type="component" value="Unassembled WGS sequence"/>
</dbReference>
<feature type="transmembrane region" description="Helical" evidence="1">
    <location>
        <begin position="41"/>
        <end position="65"/>
    </location>
</feature>
<dbReference type="RefSeq" id="WP_106773565.1">
    <property type="nucleotide sequence ID" value="NZ_PXYK01000017.1"/>
</dbReference>
<dbReference type="EMBL" id="PXYK01000017">
    <property type="protein sequence ID" value="PSJ57501.1"/>
    <property type="molecule type" value="Genomic_DNA"/>
</dbReference>
<dbReference type="AlphaFoldDB" id="A0A2P7S4Y4"/>
<proteinExistence type="predicted"/>
<name>A0A2P7S4Y4_9HYPH</name>
<gene>
    <name evidence="2" type="ORF">C7I84_17810</name>
</gene>
<evidence type="ECO:0000256" key="1">
    <source>
        <dbReference type="SAM" id="Phobius"/>
    </source>
</evidence>